<reference evidence="1 2" key="1">
    <citation type="journal article" date="2015" name="Parasit. Vectors">
        <title>Draft genome of the scabies mite.</title>
        <authorList>
            <person name="Rider S.D.Jr."/>
            <person name="Morgan M.S."/>
            <person name="Arlian L.G."/>
        </authorList>
    </citation>
    <scope>NUCLEOTIDE SEQUENCE [LARGE SCALE GENOMIC DNA]</scope>
    <source>
        <strain evidence="1">Arlian Lab</strain>
    </source>
</reference>
<dbReference type="EMBL" id="JXLN01012195">
    <property type="protein sequence ID" value="KPM08092.1"/>
    <property type="molecule type" value="Genomic_DNA"/>
</dbReference>
<organism evidence="1 2">
    <name type="scientific">Sarcoptes scabiei</name>
    <name type="common">Itch mite</name>
    <name type="synonym">Acarus scabiei</name>
    <dbReference type="NCBI Taxonomy" id="52283"/>
    <lineage>
        <taxon>Eukaryota</taxon>
        <taxon>Metazoa</taxon>
        <taxon>Ecdysozoa</taxon>
        <taxon>Arthropoda</taxon>
        <taxon>Chelicerata</taxon>
        <taxon>Arachnida</taxon>
        <taxon>Acari</taxon>
        <taxon>Acariformes</taxon>
        <taxon>Sarcoptiformes</taxon>
        <taxon>Astigmata</taxon>
        <taxon>Psoroptidia</taxon>
        <taxon>Sarcoptoidea</taxon>
        <taxon>Sarcoptidae</taxon>
        <taxon>Sarcoptinae</taxon>
        <taxon>Sarcoptes</taxon>
    </lineage>
</organism>
<name>A0A132AAT5_SARSC</name>
<proteinExistence type="predicted"/>
<sequence>MADNIGRQSRKGYLLALRTTYIGLACSVKFKFSSEFFMACLNETLFQMKQMLSFIALLSLPKLQN</sequence>
<dbReference type="AlphaFoldDB" id="A0A132AAT5"/>
<comment type="caution">
    <text evidence="1">The sequence shown here is derived from an EMBL/GenBank/DDBJ whole genome shotgun (WGS) entry which is preliminary data.</text>
</comment>
<dbReference type="VEuPathDB" id="VectorBase:SSCA005212"/>
<evidence type="ECO:0000313" key="2">
    <source>
        <dbReference type="Proteomes" id="UP000616769"/>
    </source>
</evidence>
<protein>
    <submittedName>
        <fullName evidence="1">Uncharacterized protein</fullName>
    </submittedName>
</protein>
<evidence type="ECO:0000313" key="1">
    <source>
        <dbReference type="EMBL" id="KPM08092.1"/>
    </source>
</evidence>
<accession>A0A132AAT5</accession>
<gene>
    <name evidence="1" type="ORF">QR98_0066060</name>
</gene>
<dbReference type="Proteomes" id="UP000616769">
    <property type="component" value="Unassembled WGS sequence"/>
</dbReference>